<sequence>MNDPVWDYVIVGGGLYGLSVAYALAQLAPGVRICLLDQFPDGHENGSSHGITRVTRTTYDSPPFVELARRAHRIDWPELERAAGEPLIVQTGGLFSGEPGGGWDDFERTMAGHPEVERLPRAELRSRFPLFRDRGESPLFDSTAGVIRARRTLDVLRLLCDRHEIDRFAPERVLSIDPGGASLRVRTERRTLVTGRIVIATGAWTTKLLPELGERLRVVRQTVLFLALEGPPGEAEVPAFPVWVHVGRDPREFFYGIGALSPDRGIKIARHDTVGEGVDPDLSDEPDPAEVEAVLDFAAAHFARPVSRIERVDRCLYTMTEDEYFLVGPHPGESRITLATGFSGHGFKFAPLIGRVAAEIAWSGETSVPEFRRHAARFLPR</sequence>
<feature type="domain" description="FAD dependent oxidoreductase" evidence="5">
    <location>
        <begin position="7"/>
        <end position="359"/>
    </location>
</feature>
<reference evidence="6" key="2">
    <citation type="journal article" date="2021" name="Microbiome">
        <title>Successional dynamics and alternative stable states in a saline activated sludge microbial community over 9 years.</title>
        <authorList>
            <person name="Wang Y."/>
            <person name="Ye J."/>
            <person name="Ju F."/>
            <person name="Liu L."/>
            <person name="Boyd J.A."/>
            <person name="Deng Y."/>
            <person name="Parks D.H."/>
            <person name="Jiang X."/>
            <person name="Yin X."/>
            <person name="Woodcroft B.J."/>
            <person name="Tyson G.W."/>
            <person name="Hugenholtz P."/>
            <person name="Polz M.F."/>
            <person name="Zhang T."/>
        </authorList>
    </citation>
    <scope>NUCLEOTIDE SEQUENCE</scope>
    <source>
        <strain evidence="6">HKST-UBA01</strain>
    </source>
</reference>
<dbReference type="GO" id="GO:0008115">
    <property type="term" value="F:sarcosine oxidase activity"/>
    <property type="evidence" value="ECO:0007669"/>
    <property type="project" value="TreeGrafter"/>
</dbReference>
<evidence type="ECO:0000256" key="1">
    <source>
        <dbReference type="ARBA" id="ARBA00001974"/>
    </source>
</evidence>
<reference evidence="6" key="1">
    <citation type="submission" date="2020-04" db="EMBL/GenBank/DDBJ databases">
        <authorList>
            <person name="Zhang T."/>
        </authorList>
    </citation>
    <scope>NUCLEOTIDE SEQUENCE</scope>
    <source>
        <strain evidence="6">HKST-UBA01</strain>
    </source>
</reference>
<dbReference type="EMBL" id="JAGQHR010000337">
    <property type="protein sequence ID" value="MCA9728262.1"/>
    <property type="molecule type" value="Genomic_DNA"/>
</dbReference>
<name>A0A956RQC4_UNCEI</name>
<dbReference type="Pfam" id="PF01266">
    <property type="entry name" value="DAO"/>
    <property type="match status" value="1"/>
</dbReference>
<dbReference type="SUPFAM" id="SSF51905">
    <property type="entry name" value="FAD/NAD(P)-binding domain"/>
    <property type="match status" value="1"/>
</dbReference>
<dbReference type="PANTHER" id="PTHR10961:SF7">
    <property type="entry name" value="FAD DEPENDENT OXIDOREDUCTASE DOMAIN-CONTAINING PROTEIN"/>
    <property type="match status" value="1"/>
</dbReference>
<keyword evidence="4" id="KW-0560">Oxidoreductase</keyword>
<evidence type="ECO:0000313" key="6">
    <source>
        <dbReference type="EMBL" id="MCA9728262.1"/>
    </source>
</evidence>
<evidence type="ECO:0000313" key="7">
    <source>
        <dbReference type="Proteomes" id="UP000697710"/>
    </source>
</evidence>
<evidence type="ECO:0000256" key="4">
    <source>
        <dbReference type="ARBA" id="ARBA00023002"/>
    </source>
</evidence>
<dbReference type="Gene3D" id="3.30.9.10">
    <property type="entry name" value="D-Amino Acid Oxidase, subunit A, domain 2"/>
    <property type="match status" value="1"/>
</dbReference>
<accession>A0A956RQC4</accession>
<evidence type="ECO:0000256" key="3">
    <source>
        <dbReference type="ARBA" id="ARBA00022827"/>
    </source>
</evidence>
<proteinExistence type="predicted"/>
<comment type="cofactor">
    <cofactor evidence="1">
        <name>FAD</name>
        <dbReference type="ChEBI" id="CHEBI:57692"/>
    </cofactor>
</comment>
<dbReference type="Proteomes" id="UP000697710">
    <property type="component" value="Unassembled WGS sequence"/>
</dbReference>
<organism evidence="6 7">
    <name type="scientific">Eiseniibacteriota bacterium</name>
    <dbReference type="NCBI Taxonomy" id="2212470"/>
    <lineage>
        <taxon>Bacteria</taxon>
        <taxon>Candidatus Eiseniibacteriota</taxon>
    </lineage>
</organism>
<comment type="caution">
    <text evidence="6">The sequence shown here is derived from an EMBL/GenBank/DDBJ whole genome shotgun (WGS) entry which is preliminary data.</text>
</comment>
<dbReference type="InterPro" id="IPR045170">
    <property type="entry name" value="MTOX"/>
</dbReference>
<protein>
    <submittedName>
        <fullName evidence="6">FAD-dependent oxidoreductase</fullName>
    </submittedName>
</protein>
<dbReference type="AlphaFoldDB" id="A0A956RQC4"/>
<dbReference type="Gene3D" id="3.50.50.60">
    <property type="entry name" value="FAD/NAD(P)-binding domain"/>
    <property type="match status" value="1"/>
</dbReference>
<dbReference type="InterPro" id="IPR036188">
    <property type="entry name" value="FAD/NAD-bd_sf"/>
</dbReference>
<evidence type="ECO:0000259" key="5">
    <source>
        <dbReference type="Pfam" id="PF01266"/>
    </source>
</evidence>
<keyword evidence="3" id="KW-0274">FAD</keyword>
<dbReference type="SUPFAM" id="SSF54373">
    <property type="entry name" value="FAD-linked reductases, C-terminal domain"/>
    <property type="match status" value="1"/>
</dbReference>
<dbReference type="GO" id="GO:0050660">
    <property type="term" value="F:flavin adenine dinucleotide binding"/>
    <property type="evidence" value="ECO:0007669"/>
    <property type="project" value="InterPro"/>
</dbReference>
<keyword evidence="2" id="KW-0285">Flavoprotein</keyword>
<evidence type="ECO:0000256" key="2">
    <source>
        <dbReference type="ARBA" id="ARBA00022630"/>
    </source>
</evidence>
<dbReference type="PANTHER" id="PTHR10961">
    <property type="entry name" value="PEROXISOMAL SARCOSINE OXIDASE"/>
    <property type="match status" value="1"/>
</dbReference>
<dbReference type="InterPro" id="IPR006076">
    <property type="entry name" value="FAD-dep_OxRdtase"/>
</dbReference>
<gene>
    <name evidence="6" type="ORF">KC729_11305</name>
</gene>